<dbReference type="InterPro" id="IPR007197">
    <property type="entry name" value="rSAM"/>
</dbReference>
<dbReference type="SMART" id="SM00729">
    <property type="entry name" value="Elp3"/>
    <property type="match status" value="1"/>
</dbReference>
<dbReference type="PIRSF" id="PIRSF000167">
    <property type="entry name" value="HemN"/>
    <property type="match status" value="1"/>
</dbReference>
<evidence type="ECO:0000313" key="19">
    <source>
        <dbReference type="EMBL" id="QLI83084.1"/>
    </source>
</evidence>
<dbReference type="SUPFAM" id="SSF102114">
    <property type="entry name" value="Radical SAM enzymes"/>
    <property type="match status" value="1"/>
</dbReference>
<evidence type="ECO:0000256" key="4">
    <source>
        <dbReference type="ARBA" id="ARBA00011245"/>
    </source>
</evidence>
<dbReference type="Pfam" id="PF06969">
    <property type="entry name" value="HemN_C"/>
    <property type="match status" value="1"/>
</dbReference>
<evidence type="ECO:0000256" key="10">
    <source>
        <dbReference type="ARBA" id="ARBA00023004"/>
    </source>
</evidence>
<dbReference type="KEGG" id="cfon:HZU75_17020"/>
<keyword evidence="20" id="KW-1185">Reference proteome</keyword>
<feature type="binding site" evidence="17">
    <location>
        <position position="78"/>
    </location>
    <ligand>
        <name>[4Fe-4S] cluster</name>
        <dbReference type="ChEBI" id="CHEBI:49883"/>
        <note>4Fe-4S-S-AdoMet</note>
    </ligand>
</feature>
<dbReference type="InterPro" id="IPR006638">
    <property type="entry name" value="Elp3/MiaA/NifB-like_rSAM"/>
</dbReference>
<evidence type="ECO:0000256" key="14">
    <source>
        <dbReference type="ARBA" id="ARBA00048321"/>
    </source>
</evidence>
<evidence type="ECO:0000256" key="6">
    <source>
        <dbReference type="ARBA" id="ARBA00022490"/>
    </source>
</evidence>
<comment type="subunit">
    <text evidence="4">Monomer.</text>
</comment>
<keyword evidence="10 15" id="KW-0408">Iron</keyword>
<dbReference type="InterPro" id="IPR034505">
    <property type="entry name" value="Coproporphyrinogen-III_oxidase"/>
</dbReference>
<dbReference type="Pfam" id="PF04055">
    <property type="entry name" value="Radical_SAM"/>
    <property type="match status" value="1"/>
</dbReference>
<dbReference type="PROSITE" id="PS51918">
    <property type="entry name" value="RADICAL_SAM"/>
    <property type="match status" value="1"/>
</dbReference>
<feature type="domain" description="Radical SAM core" evidence="18">
    <location>
        <begin position="63"/>
        <end position="297"/>
    </location>
</feature>
<sequence>MSVSKFVGQHAPADQGGVCFDRDLIVRYDGKGPRYTSYPTADRFNQAVNSEQYAQILQQRLPGALLNPLSLYFHIPFCNTVCYYCGCNKIITKDKSKADDYIRYLSKEIAMHAANLPGRPKVSQLHLGGGTPTFMSEQQLQRLMDIVREHFELLPTGEYSIEIDPRKVGEPMIRTLAQLGFNRMSVGIQDFNPEVQLAVNRVQTEQETRSVIEAARMHGFKSVSVDLIYGLPKQTVASIAETIARVLTLKPDRIALYNYAHLPERFMPQRRINEAELPSADAKLDMLQNSIAQLLDAGYVLIGMDHFALPNDDLAVAQRRGRLQRNFQGYSTHADCDLLAFGVSSIGKVGANYHQNVKTLEEYYAKLDADEFPVVRGLQMNRDDVIRRAVIQALMCQFELYYQAIEVSYMIEFGDYFAEELSLLQPMVDDGLLTIESEGLFVTPTGRLLIRSIAMVFDRYLRTSTTQARYSRLI</sequence>
<evidence type="ECO:0000256" key="3">
    <source>
        <dbReference type="ARBA" id="ARBA00005493"/>
    </source>
</evidence>
<evidence type="ECO:0000256" key="9">
    <source>
        <dbReference type="ARBA" id="ARBA00023002"/>
    </source>
</evidence>
<keyword evidence="6 15" id="KW-0963">Cytoplasm</keyword>
<dbReference type="FunFam" id="1.10.10.920:FF:000001">
    <property type="entry name" value="Coproporphyrinogen-III oxidase"/>
    <property type="match status" value="1"/>
</dbReference>
<keyword evidence="12 15" id="KW-0627">Porphyrin biosynthesis</keyword>
<dbReference type="UniPathway" id="UPA00251">
    <property type="reaction ID" value="UER00323"/>
</dbReference>
<dbReference type="RefSeq" id="WP_180307153.1">
    <property type="nucleotide sequence ID" value="NZ_CP058952.1"/>
</dbReference>
<evidence type="ECO:0000259" key="18">
    <source>
        <dbReference type="PROSITE" id="PS51918"/>
    </source>
</evidence>
<feature type="binding site" evidence="16">
    <location>
        <position position="189"/>
    </location>
    <ligand>
        <name>S-adenosyl-L-methionine</name>
        <dbReference type="ChEBI" id="CHEBI:59789"/>
        <label>2</label>
    </ligand>
</feature>
<comment type="cofactor">
    <cofactor evidence="15 17">
        <name>[4Fe-4S] cluster</name>
        <dbReference type="ChEBI" id="CHEBI:49883"/>
    </cofactor>
    <text evidence="15 17">Binds 1 [4Fe-4S] cluster. The cluster is coordinated with 3 cysteines and an exchangeable S-adenosyl-L-methionine.</text>
</comment>
<evidence type="ECO:0000256" key="13">
    <source>
        <dbReference type="ARBA" id="ARBA00024295"/>
    </source>
</evidence>
<feature type="binding site" evidence="16">
    <location>
        <position position="201"/>
    </location>
    <ligand>
        <name>S-adenosyl-L-methionine</name>
        <dbReference type="ChEBI" id="CHEBI:59789"/>
        <label>2</label>
    </ligand>
</feature>
<dbReference type="Gene3D" id="1.10.10.920">
    <property type="match status" value="1"/>
</dbReference>
<organism evidence="19 20">
    <name type="scientific">Chitinibacter fontanus</name>
    <dbReference type="NCBI Taxonomy" id="1737446"/>
    <lineage>
        <taxon>Bacteria</taxon>
        <taxon>Pseudomonadati</taxon>
        <taxon>Pseudomonadota</taxon>
        <taxon>Betaproteobacteria</taxon>
        <taxon>Neisseriales</taxon>
        <taxon>Chitinibacteraceae</taxon>
        <taxon>Chitinibacter</taxon>
    </lineage>
</organism>
<proteinExistence type="inferred from homology"/>
<comment type="subcellular location">
    <subcellularLocation>
        <location evidence="1 15">Cytoplasm</location>
    </subcellularLocation>
</comment>
<evidence type="ECO:0000256" key="16">
    <source>
        <dbReference type="PIRSR" id="PIRSR000167-1"/>
    </source>
</evidence>
<dbReference type="SFLD" id="SFLDS00029">
    <property type="entry name" value="Radical_SAM"/>
    <property type="match status" value="1"/>
</dbReference>
<name>A0A7D5ZHE3_9NEIS</name>
<evidence type="ECO:0000256" key="15">
    <source>
        <dbReference type="PIRNR" id="PIRNR000167"/>
    </source>
</evidence>
<feature type="binding site" evidence="16">
    <location>
        <begin position="130"/>
        <end position="131"/>
    </location>
    <ligand>
        <name>S-adenosyl-L-methionine</name>
        <dbReference type="ChEBI" id="CHEBI:59789"/>
        <label>2</label>
    </ligand>
</feature>
<keyword evidence="8 15" id="KW-0479">Metal-binding</keyword>
<dbReference type="PANTHER" id="PTHR13932:SF6">
    <property type="entry name" value="OXYGEN-INDEPENDENT COPROPORPHYRINOGEN III OXIDASE"/>
    <property type="match status" value="1"/>
</dbReference>
<dbReference type="InterPro" id="IPR013785">
    <property type="entry name" value="Aldolase_TIM"/>
</dbReference>
<dbReference type="GO" id="GO:0051989">
    <property type="term" value="F:coproporphyrinogen dehydrogenase activity"/>
    <property type="evidence" value="ECO:0007669"/>
    <property type="project" value="UniProtKB-EC"/>
</dbReference>
<dbReference type="GO" id="GO:0046872">
    <property type="term" value="F:metal ion binding"/>
    <property type="evidence" value="ECO:0007669"/>
    <property type="project" value="UniProtKB-KW"/>
</dbReference>
<dbReference type="SFLD" id="SFLDG01065">
    <property type="entry name" value="anaerobic_coproporphyrinogen-I"/>
    <property type="match status" value="1"/>
</dbReference>
<protein>
    <recommendedName>
        <fullName evidence="15">Coproporphyrinogen-III oxidase</fullName>
        <ecNumber evidence="15">1.3.98.3</ecNumber>
    </recommendedName>
</protein>
<dbReference type="Proteomes" id="UP000510822">
    <property type="component" value="Chromosome"/>
</dbReference>
<feature type="binding site" evidence="17">
    <location>
        <position position="85"/>
    </location>
    <ligand>
        <name>[4Fe-4S] cluster</name>
        <dbReference type="ChEBI" id="CHEBI:49883"/>
        <note>4Fe-4S-S-AdoMet</note>
    </ligand>
</feature>
<evidence type="ECO:0000256" key="1">
    <source>
        <dbReference type="ARBA" id="ARBA00004496"/>
    </source>
</evidence>
<dbReference type="EC" id="1.3.98.3" evidence="15"/>
<dbReference type="Gene3D" id="3.20.20.70">
    <property type="entry name" value="Aldolase class I"/>
    <property type="match status" value="1"/>
</dbReference>
<dbReference type="GO" id="GO:0005737">
    <property type="term" value="C:cytoplasm"/>
    <property type="evidence" value="ECO:0007669"/>
    <property type="project" value="UniProtKB-SubCell"/>
</dbReference>
<feature type="binding site" evidence="16">
    <location>
        <position position="346"/>
    </location>
    <ligand>
        <name>S-adenosyl-L-methionine</name>
        <dbReference type="ChEBI" id="CHEBI:59789"/>
        <label>1</label>
    </ligand>
</feature>
<keyword evidence="9 15" id="KW-0560">Oxidoreductase</keyword>
<dbReference type="GO" id="GO:0004109">
    <property type="term" value="F:coproporphyrinogen oxidase activity"/>
    <property type="evidence" value="ECO:0007669"/>
    <property type="project" value="InterPro"/>
</dbReference>
<dbReference type="GO" id="GO:0051539">
    <property type="term" value="F:4 iron, 4 sulfur cluster binding"/>
    <property type="evidence" value="ECO:0007669"/>
    <property type="project" value="UniProtKB-KW"/>
</dbReference>
<feature type="binding site" evidence="17">
    <location>
        <position position="82"/>
    </location>
    <ligand>
        <name>[4Fe-4S] cluster</name>
        <dbReference type="ChEBI" id="CHEBI:49883"/>
        <note>4Fe-4S-S-AdoMet</note>
    </ligand>
</feature>
<dbReference type="GO" id="GO:0006782">
    <property type="term" value="P:protoporphyrinogen IX biosynthetic process"/>
    <property type="evidence" value="ECO:0007669"/>
    <property type="project" value="UniProtKB-UniPathway"/>
</dbReference>
<dbReference type="PANTHER" id="PTHR13932">
    <property type="entry name" value="COPROPORPHYRINIGEN III OXIDASE"/>
    <property type="match status" value="1"/>
</dbReference>
<dbReference type="NCBIfam" id="TIGR00538">
    <property type="entry name" value="hemN"/>
    <property type="match status" value="1"/>
</dbReference>
<keyword evidence="11 15" id="KW-0411">Iron-sulfur</keyword>
<evidence type="ECO:0000256" key="8">
    <source>
        <dbReference type="ARBA" id="ARBA00022723"/>
    </source>
</evidence>
<dbReference type="InterPro" id="IPR004558">
    <property type="entry name" value="Coprogen_oxidase_HemN"/>
</dbReference>
<comment type="function">
    <text evidence="13">Involved in the heme biosynthesis. Catalyzes the anaerobic oxidative decarboxylation of propionate groups of rings A and B of coproporphyrinogen III to yield the vinyl groups in protoporphyrinogen IX.</text>
</comment>
<feature type="binding site" evidence="16">
    <location>
        <position position="226"/>
    </location>
    <ligand>
        <name>S-adenosyl-L-methionine</name>
        <dbReference type="ChEBI" id="CHEBI:59789"/>
        <label>2</label>
    </ligand>
</feature>
<comment type="catalytic activity">
    <reaction evidence="14 15">
        <text>coproporphyrinogen III + 2 S-adenosyl-L-methionine = protoporphyrinogen IX + 2 5'-deoxyadenosine + 2 L-methionine + 2 CO2</text>
        <dbReference type="Rhea" id="RHEA:15425"/>
        <dbReference type="ChEBI" id="CHEBI:16526"/>
        <dbReference type="ChEBI" id="CHEBI:17319"/>
        <dbReference type="ChEBI" id="CHEBI:57307"/>
        <dbReference type="ChEBI" id="CHEBI:57309"/>
        <dbReference type="ChEBI" id="CHEBI:57844"/>
        <dbReference type="ChEBI" id="CHEBI:59789"/>
        <dbReference type="EC" id="1.3.98.3"/>
    </reaction>
</comment>
<accession>A0A7D5ZHE3</accession>
<keyword evidence="7 15" id="KW-0949">S-adenosyl-L-methionine</keyword>
<dbReference type="CDD" id="cd01335">
    <property type="entry name" value="Radical_SAM"/>
    <property type="match status" value="1"/>
</dbReference>
<gene>
    <name evidence="19" type="primary">hemN</name>
    <name evidence="19" type="ORF">HZU75_17020</name>
</gene>
<feature type="binding site" evidence="16">
    <location>
        <position position="129"/>
    </location>
    <ligand>
        <name>S-adenosyl-L-methionine</name>
        <dbReference type="ChEBI" id="CHEBI:59789"/>
        <label>1</label>
    </ligand>
</feature>
<evidence type="ECO:0000256" key="11">
    <source>
        <dbReference type="ARBA" id="ARBA00023014"/>
    </source>
</evidence>
<feature type="binding site" evidence="16">
    <location>
        <begin position="84"/>
        <end position="86"/>
    </location>
    <ligand>
        <name>S-adenosyl-L-methionine</name>
        <dbReference type="ChEBI" id="CHEBI:59789"/>
        <label>2</label>
    </ligand>
</feature>
<comment type="similarity">
    <text evidence="3 15">Belongs to the anaerobic coproporphyrinogen-III oxidase family.</text>
</comment>
<dbReference type="FunFam" id="3.80.30.20:FF:000012">
    <property type="entry name" value="Coproporphyrinogen-III oxidase"/>
    <property type="match status" value="1"/>
</dbReference>
<feature type="binding site" evidence="16">
    <location>
        <position position="162"/>
    </location>
    <ligand>
        <name>S-adenosyl-L-methionine</name>
        <dbReference type="ChEBI" id="CHEBI:59789"/>
        <label>1</label>
    </ligand>
</feature>
<feature type="binding site" evidence="16">
    <location>
        <position position="72"/>
    </location>
    <ligand>
        <name>S-adenosyl-L-methionine</name>
        <dbReference type="ChEBI" id="CHEBI:59789"/>
        <label>1</label>
    </ligand>
</feature>
<evidence type="ECO:0000313" key="20">
    <source>
        <dbReference type="Proteomes" id="UP000510822"/>
    </source>
</evidence>
<evidence type="ECO:0000256" key="17">
    <source>
        <dbReference type="PIRSR" id="PIRSR000167-2"/>
    </source>
</evidence>
<evidence type="ECO:0000256" key="7">
    <source>
        <dbReference type="ARBA" id="ARBA00022691"/>
    </source>
</evidence>
<evidence type="ECO:0000256" key="2">
    <source>
        <dbReference type="ARBA" id="ARBA00004785"/>
    </source>
</evidence>
<keyword evidence="5 15" id="KW-0004">4Fe-4S</keyword>
<evidence type="ECO:0000256" key="12">
    <source>
        <dbReference type="ARBA" id="ARBA00023244"/>
    </source>
</evidence>
<evidence type="ECO:0000256" key="5">
    <source>
        <dbReference type="ARBA" id="ARBA00022485"/>
    </source>
</evidence>
<comment type="pathway">
    <text evidence="2 15">Porphyrin-containing compound metabolism; protoporphyrin-IX biosynthesis; protoporphyrinogen-IX from coproporphyrinogen-III (AdoMet route): step 1/1.</text>
</comment>
<dbReference type="InterPro" id="IPR010723">
    <property type="entry name" value="HemN_C"/>
</dbReference>
<dbReference type="AlphaFoldDB" id="A0A7D5ZHE3"/>
<dbReference type="InterPro" id="IPR058240">
    <property type="entry name" value="rSAM_sf"/>
</dbReference>
<dbReference type="EMBL" id="CP058952">
    <property type="protein sequence ID" value="QLI83084.1"/>
    <property type="molecule type" value="Genomic_DNA"/>
</dbReference>
<reference evidence="19 20" key="1">
    <citation type="journal article" date="2016" name="Int. J. Syst. Evol. Microbiol.">
        <title>Chitinibacter fontanus sp. nov., isolated from a spring.</title>
        <authorList>
            <person name="Sheu S.Y."/>
            <person name="Li Y.S."/>
            <person name="Young C.C."/>
            <person name="Chen W.M."/>
        </authorList>
    </citation>
    <scope>NUCLEOTIDE SEQUENCE [LARGE SCALE GENOMIC DNA]</scope>
    <source>
        <strain evidence="19 20">STM-7</strain>
    </source>
</reference>
<feature type="binding site" evidence="16">
    <location>
        <position position="260"/>
    </location>
    <ligand>
        <name>S-adenosyl-L-methionine</name>
        <dbReference type="ChEBI" id="CHEBI:59789"/>
        <label>2</label>
    </ligand>
</feature>